<dbReference type="Proteomes" id="UP000777438">
    <property type="component" value="Unassembled WGS sequence"/>
</dbReference>
<dbReference type="OrthoDB" id="4509531at2759"/>
<comment type="caution">
    <text evidence="1">The sequence shown here is derived from an EMBL/GenBank/DDBJ whole genome shotgun (WGS) entry which is preliminary data.</text>
</comment>
<proteinExistence type="predicted"/>
<organism evidence="1 2">
    <name type="scientific">Thelonectria olida</name>
    <dbReference type="NCBI Taxonomy" id="1576542"/>
    <lineage>
        <taxon>Eukaryota</taxon>
        <taxon>Fungi</taxon>
        <taxon>Dikarya</taxon>
        <taxon>Ascomycota</taxon>
        <taxon>Pezizomycotina</taxon>
        <taxon>Sordariomycetes</taxon>
        <taxon>Hypocreomycetidae</taxon>
        <taxon>Hypocreales</taxon>
        <taxon>Nectriaceae</taxon>
        <taxon>Thelonectria</taxon>
    </lineage>
</organism>
<reference evidence="1 2" key="1">
    <citation type="journal article" date="2021" name="Nat. Commun.">
        <title>Genetic determinants of endophytism in the Arabidopsis root mycobiome.</title>
        <authorList>
            <person name="Mesny F."/>
            <person name="Miyauchi S."/>
            <person name="Thiergart T."/>
            <person name="Pickel B."/>
            <person name="Atanasova L."/>
            <person name="Karlsson M."/>
            <person name="Huettel B."/>
            <person name="Barry K.W."/>
            <person name="Haridas S."/>
            <person name="Chen C."/>
            <person name="Bauer D."/>
            <person name="Andreopoulos W."/>
            <person name="Pangilinan J."/>
            <person name="LaButti K."/>
            <person name="Riley R."/>
            <person name="Lipzen A."/>
            <person name="Clum A."/>
            <person name="Drula E."/>
            <person name="Henrissat B."/>
            <person name="Kohler A."/>
            <person name="Grigoriev I.V."/>
            <person name="Martin F.M."/>
            <person name="Hacquard S."/>
        </authorList>
    </citation>
    <scope>NUCLEOTIDE SEQUENCE [LARGE SCALE GENOMIC DNA]</scope>
    <source>
        <strain evidence="1 2">MPI-CAGE-CH-0241</strain>
    </source>
</reference>
<accession>A0A9P8W5M2</accession>
<protein>
    <submittedName>
        <fullName evidence="1">Uncharacterized protein</fullName>
    </submittedName>
</protein>
<dbReference type="EMBL" id="JAGPYM010000012">
    <property type="protein sequence ID" value="KAH6888468.1"/>
    <property type="molecule type" value="Genomic_DNA"/>
</dbReference>
<sequence>MASTISIPQQNQGLPVRNLDSGASIDSSLIDALAKYVTTGSGARNTTEEELQDLASKAISKPGGRAQLEALIHPSELEPDIKVWKNQAAANGHIELSKTTIGFTLHVPTLKLTYKGNGVGVFVPHFGPLNAGTIYYDSTTELGPGPATFKLQVIGLSLYVNIYVNQVRVASFFFGPISFVMAPGVTEGDGAII</sequence>
<evidence type="ECO:0000313" key="1">
    <source>
        <dbReference type="EMBL" id="KAH6888468.1"/>
    </source>
</evidence>
<keyword evidence="2" id="KW-1185">Reference proteome</keyword>
<name>A0A9P8W5M2_9HYPO</name>
<evidence type="ECO:0000313" key="2">
    <source>
        <dbReference type="Proteomes" id="UP000777438"/>
    </source>
</evidence>
<gene>
    <name evidence="1" type="ORF">B0T10DRAFT_573223</name>
</gene>
<dbReference type="AlphaFoldDB" id="A0A9P8W5M2"/>